<protein>
    <submittedName>
        <fullName evidence="2">Uncharacterized protein</fullName>
    </submittedName>
</protein>
<organism evidence="2">
    <name type="scientific">Cupriavidus taiwanensis</name>
    <dbReference type="NCBI Taxonomy" id="164546"/>
    <lineage>
        <taxon>Bacteria</taxon>
        <taxon>Pseudomonadati</taxon>
        <taxon>Pseudomonadota</taxon>
        <taxon>Betaproteobacteria</taxon>
        <taxon>Burkholderiales</taxon>
        <taxon>Burkholderiaceae</taxon>
        <taxon>Cupriavidus</taxon>
    </lineage>
</organism>
<accession>A0A375DB11</accession>
<dbReference type="Proteomes" id="UP000256297">
    <property type="component" value="Plasmid CBM2589_p"/>
</dbReference>
<sequence>MRLSGLCPPEIPIKSIGCCYESSAHAGGVGQRRSACAIAATVGAGRALSQGLAVGEQELAREVGQRPAPLAAPTSQSGGAIPQILVMATEWVAARPARARAPVE</sequence>
<geneLocation type="plasmid" evidence="5">
    <name>cbm2589_p</name>
</geneLocation>
<reference evidence="4 5" key="1">
    <citation type="submission" date="2018-01" db="EMBL/GenBank/DDBJ databases">
        <authorList>
            <person name="Clerissi C."/>
        </authorList>
    </citation>
    <scope>NUCLEOTIDE SEQUENCE</scope>
    <source>
        <strain evidence="2">Cupriavidus taiwanensis LMG 19430</strain>
        <strain evidence="1">Cupriavidus taiwanensis STM 3521</strain>
        <strain evidence="3">Cupriavidus taiwanensis SWF 66322</strain>
        <plasmid evidence="5">cbm2589_p</plasmid>
        <plasmid evidence="4">cbm2636p</plasmid>
        <plasmid evidence="3">CBM2636p</plasmid>
    </source>
</reference>
<dbReference type="Proteomes" id="UP000254259">
    <property type="component" value="Plasmid CBM2636p"/>
</dbReference>
<evidence type="ECO:0000313" key="4">
    <source>
        <dbReference type="Proteomes" id="UP000254259"/>
    </source>
</evidence>
<geneLocation type="plasmid" evidence="4">
    <name>cbm2636p</name>
</geneLocation>
<dbReference type="EMBL" id="OFSP01000074">
    <property type="protein sequence ID" value="SOY77288.1"/>
    <property type="molecule type" value="Genomic_DNA"/>
</dbReference>
<proteinExistence type="predicted"/>
<dbReference type="AlphaFoldDB" id="A0A375DB11"/>
<evidence type="ECO:0000313" key="2">
    <source>
        <dbReference type="EMBL" id="SOY78225.1"/>
    </source>
</evidence>
<dbReference type="EMBL" id="OFSN01000064">
    <property type="protein sequence ID" value="SOY78225.1"/>
    <property type="molecule type" value="Genomic_DNA"/>
</dbReference>
<keyword evidence="3" id="KW-0614">Plasmid</keyword>
<evidence type="ECO:0000313" key="3">
    <source>
        <dbReference type="EMBL" id="SPD69215.1"/>
    </source>
</evidence>
<name>A0A375DB11_9BURK</name>
<dbReference type="EMBL" id="LT984815">
    <property type="protein sequence ID" value="SPD69215.1"/>
    <property type="molecule type" value="Genomic_DNA"/>
</dbReference>
<evidence type="ECO:0000313" key="5">
    <source>
        <dbReference type="Proteomes" id="UP000256297"/>
    </source>
</evidence>
<gene>
    <name evidence="2" type="ORF">CBM2586_P70041</name>
    <name evidence="1" type="ORF">CBM2589_P60039</name>
    <name evidence="3" type="ORF">CBM2636_P10126</name>
</gene>
<evidence type="ECO:0000313" key="1">
    <source>
        <dbReference type="EMBL" id="SOY77288.1"/>
    </source>
</evidence>
<dbReference type="Proteomes" id="UP000257016">
    <property type="component" value="Unassembled WGS sequence"/>
</dbReference>
<geneLocation type="plasmid" evidence="3">
    <name>CBM2636p</name>
</geneLocation>